<organism evidence="1 2">
    <name type="scientific">Thamnocephalis sphaerospora</name>
    <dbReference type="NCBI Taxonomy" id="78915"/>
    <lineage>
        <taxon>Eukaryota</taxon>
        <taxon>Fungi</taxon>
        <taxon>Fungi incertae sedis</taxon>
        <taxon>Zoopagomycota</taxon>
        <taxon>Zoopagomycotina</taxon>
        <taxon>Zoopagomycetes</taxon>
        <taxon>Zoopagales</taxon>
        <taxon>Sigmoideomycetaceae</taxon>
        <taxon>Thamnocephalis</taxon>
    </lineage>
</organism>
<protein>
    <recommendedName>
        <fullName evidence="3">SET domain-containing protein</fullName>
    </recommendedName>
</protein>
<accession>A0A4P9XKU3</accession>
<evidence type="ECO:0000313" key="2">
    <source>
        <dbReference type="Proteomes" id="UP000271241"/>
    </source>
</evidence>
<sequence length="606" mass="66854">MSTPTSTTRPASATSANAYLSWLKAQGTRLSPTVQLRKTADSGYGLYVDSDAAAIHVDSGTSRAATEQQGSTTADCQGGEQAWTAAVLPAALVLTAERIHAMAWTHWPVLHAWLIELGVCSSDHTLEQNQALEGTADNLDEEAERHTLMAFLIHHARVLRQEREQNCPLLPYVRWLPSLEEMNRPVQWTRHAPTEAIEADQPMMNALDWLEGSPLAEAVCRKEKRLQTEGKEWQQYSRYARERLADASVSTGLDSTLAADITLDEMRWADAIYWSRVLEVPFFSDASNSDDSNGSYTLRRALLPLIDMCNHAGENTNARWQVMNDGAVKLCVYGRQLSATKTTSPVQLLYSYGDKPNAELLFNYGFALEDNAVDETCPIVAPLLAGGTDVDEDGVDWLLPAKRQLMKQWSMSPIIQLKRPTGQAMNGVATAATGNSTTSSSDILSLIGWSALLAPDALSLMYLCVLTADELSVSPTSNGLQWQVCGDPVEHPNDLEKALASHEMLGVAQLRAVLTIDAALEAQAAQMRRPAELAMLLRKLQNMDTDTIEPVEWRRLRWAHVYLSGFSKTLHAARDWLAAARDLLYTDQSIVSFLDQFNSTAHDDGQ</sequence>
<dbReference type="SUPFAM" id="SSF82199">
    <property type="entry name" value="SET domain"/>
    <property type="match status" value="1"/>
</dbReference>
<dbReference type="PANTHER" id="PTHR13271:SF76">
    <property type="entry name" value="SET DOMAIN-CONTAINING PROTEIN 8"/>
    <property type="match status" value="1"/>
</dbReference>
<reference evidence="2" key="1">
    <citation type="journal article" date="2018" name="Nat. Microbiol.">
        <title>Leveraging single-cell genomics to expand the fungal tree of life.</title>
        <authorList>
            <person name="Ahrendt S.R."/>
            <person name="Quandt C.A."/>
            <person name="Ciobanu D."/>
            <person name="Clum A."/>
            <person name="Salamov A."/>
            <person name="Andreopoulos B."/>
            <person name="Cheng J.F."/>
            <person name="Woyke T."/>
            <person name="Pelin A."/>
            <person name="Henrissat B."/>
            <person name="Reynolds N.K."/>
            <person name="Benny G.L."/>
            <person name="Smith M.E."/>
            <person name="James T.Y."/>
            <person name="Grigoriev I.V."/>
        </authorList>
    </citation>
    <scope>NUCLEOTIDE SEQUENCE [LARGE SCALE GENOMIC DNA]</scope>
    <source>
        <strain evidence="2">RSA 1356</strain>
    </source>
</reference>
<dbReference type="STRING" id="78915.A0A4P9XKU3"/>
<dbReference type="OrthoDB" id="441812at2759"/>
<dbReference type="EMBL" id="KZ992882">
    <property type="protein sequence ID" value="RKP06443.1"/>
    <property type="molecule type" value="Genomic_DNA"/>
</dbReference>
<dbReference type="PANTHER" id="PTHR13271">
    <property type="entry name" value="UNCHARACTERIZED PUTATIVE METHYLTRANSFERASE"/>
    <property type="match status" value="1"/>
</dbReference>
<dbReference type="AlphaFoldDB" id="A0A4P9XKU3"/>
<dbReference type="Proteomes" id="UP000271241">
    <property type="component" value="Unassembled WGS sequence"/>
</dbReference>
<name>A0A4P9XKU3_9FUNG</name>
<dbReference type="GO" id="GO:0016279">
    <property type="term" value="F:protein-lysine N-methyltransferase activity"/>
    <property type="evidence" value="ECO:0007669"/>
    <property type="project" value="TreeGrafter"/>
</dbReference>
<evidence type="ECO:0000313" key="1">
    <source>
        <dbReference type="EMBL" id="RKP06443.1"/>
    </source>
</evidence>
<dbReference type="GO" id="GO:0005634">
    <property type="term" value="C:nucleus"/>
    <property type="evidence" value="ECO:0007669"/>
    <property type="project" value="TreeGrafter"/>
</dbReference>
<dbReference type="InterPro" id="IPR050600">
    <property type="entry name" value="SETD3_SETD6_MTase"/>
</dbReference>
<proteinExistence type="predicted"/>
<gene>
    <name evidence="1" type="ORF">THASP1DRAFT_31745</name>
</gene>
<dbReference type="Gene3D" id="3.90.1410.10">
    <property type="entry name" value="set domain protein methyltransferase, domain 1"/>
    <property type="match status" value="1"/>
</dbReference>
<dbReference type="CDD" id="cd10527">
    <property type="entry name" value="SET_LSMT"/>
    <property type="match status" value="1"/>
</dbReference>
<keyword evidence="2" id="KW-1185">Reference proteome</keyword>
<dbReference type="InterPro" id="IPR046341">
    <property type="entry name" value="SET_dom_sf"/>
</dbReference>
<evidence type="ECO:0008006" key="3">
    <source>
        <dbReference type="Google" id="ProtNLM"/>
    </source>
</evidence>